<accession>A0AAD5GJP1</accession>
<gene>
    <name evidence="1" type="ORF">M8C21_000788</name>
</gene>
<dbReference type="AlphaFoldDB" id="A0AAD5GJP1"/>
<reference evidence="1" key="1">
    <citation type="submission" date="2022-06" db="EMBL/GenBank/DDBJ databases">
        <title>Uncovering the hologenomic basis of an extraordinary plant invasion.</title>
        <authorList>
            <person name="Bieker V.C."/>
            <person name="Martin M.D."/>
            <person name="Gilbert T."/>
            <person name="Hodgins K."/>
            <person name="Battlay P."/>
            <person name="Petersen B."/>
            <person name="Wilson J."/>
        </authorList>
    </citation>
    <scope>NUCLEOTIDE SEQUENCE</scope>
    <source>
        <strain evidence="1">AA19_3_7</strain>
        <tissue evidence="1">Leaf</tissue>
    </source>
</reference>
<dbReference type="EMBL" id="JAMZMK010007713">
    <property type="protein sequence ID" value="KAI7743589.1"/>
    <property type="molecule type" value="Genomic_DNA"/>
</dbReference>
<dbReference type="Proteomes" id="UP001206925">
    <property type="component" value="Unassembled WGS sequence"/>
</dbReference>
<sequence>MAGVAAARFQTTRTMVRAISCFKILGNNATLTQSPTSPDAVKQDIDELKEKAAAVASRCKEDAEAETITKKATQSATEAWNATKDAAAKVQKTMTGEAKASAAIVKDNMEVVKKSMNTKK</sequence>
<keyword evidence="2" id="KW-1185">Reference proteome</keyword>
<evidence type="ECO:0000313" key="2">
    <source>
        <dbReference type="Proteomes" id="UP001206925"/>
    </source>
</evidence>
<protein>
    <submittedName>
        <fullName evidence="1">Uncharacterized protein</fullName>
    </submittedName>
</protein>
<comment type="caution">
    <text evidence="1">The sequence shown here is derived from an EMBL/GenBank/DDBJ whole genome shotgun (WGS) entry which is preliminary data.</text>
</comment>
<evidence type="ECO:0000313" key="1">
    <source>
        <dbReference type="EMBL" id="KAI7743589.1"/>
    </source>
</evidence>
<organism evidence="1 2">
    <name type="scientific">Ambrosia artemisiifolia</name>
    <name type="common">Common ragweed</name>
    <dbReference type="NCBI Taxonomy" id="4212"/>
    <lineage>
        <taxon>Eukaryota</taxon>
        <taxon>Viridiplantae</taxon>
        <taxon>Streptophyta</taxon>
        <taxon>Embryophyta</taxon>
        <taxon>Tracheophyta</taxon>
        <taxon>Spermatophyta</taxon>
        <taxon>Magnoliopsida</taxon>
        <taxon>eudicotyledons</taxon>
        <taxon>Gunneridae</taxon>
        <taxon>Pentapetalae</taxon>
        <taxon>asterids</taxon>
        <taxon>campanulids</taxon>
        <taxon>Asterales</taxon>
        <taxon>Asteraceae</taxon>
        <taxon>Asteroideae</taxon>
        <taxon>Heliantheae alliance</taxon>
        <taxon>Heliantheae</taxon>
        <taxon>Ambrosia</taxon>
    </lineage>
</organism>
<name>A0AAD5GJP1_AMBAR</name>
<proteinExistence type="predicted"/>